<sequence length="223" mass="22594">MRRRVGVVALLVGAALAVLGTVLPLYTHAFDLGRDLTFENRQNLWGLLSGERVQARDAWFGLPVVAGAGLAVLGAVLARRAWGRLGALAGVMLMIGAVWAVAQQVLVVATVDPISGVTVTTDLESGAPVLVGGLLAALAGALLVQDWTSGDAPAETGDGEVAVVHRLDDPDAGPDADADTPPFGIAIPVSELDVPPATPRAGDAGPAGDGRRHPSGGNPSTVD</sequence>
<feature type="region of interest" description="Disordered" evidence="1">
    <location>
        <begin position="166"/>
        <end position="223"/>
    </location>
</feature>
<organism evidence="3 4">
    <name type="scientific">Saccharothrix hoggarensis</name>
    <dbReference type="NCBI Taxonomy" id="913853"/>
    <lineage>
        <taxon>Bacteria</taxon>
        <taxon>Bacillati</taxon>
        <taxon>Actinomycetota</taxon>
        <taxon>Actinomycetes</taxon>
        <taxon>Pseudonocardiales</taxon>
        <taxon>Pseudonocardiaceae</taxon>
        <taxon>Saccharothrix</taxon>
    </lineage>
</organism>
<feature type="transmembrane region" description="Helical" evidence="2">
    <location>
        <begin position="126"/>
        <end position="144"/>
    </location>
</feature>
<keyword evidence="4" id="KW-1185">Reference proteome</keyword>
<evidence type="ECO:0000256" key="2">
    <source>
        <dbReference type="SAM" id="Phobius"/>
    </source>
</evidence>
<keyword evidence="2" id="KW-1133">Transmembrane helix</keyword>
<feature type="transmembrane region" description="Helical" evidence="2">
    <location>
        <begin position="58"/>
        <end position="78"/>
    </location>
</feature>
<name>A0ABW3QV15_9PSEU</name>
<feature type="transmembrane region" description="Helical" evidence="2">
    <location>
        <begin position="85"/>
        <end position="106"/>
    </location>
</feature>
<evidence type="ECO:0000313" key="3">
    <source>
        <dbReference type="EMBL" id="MFD1148546.1"/>
    </source>
</evidence>
<keyword evidence="2" id="KW-0472">Membrane</keyword>
<dbReference type="RefSeq" id="WP_380723969.1">
    <property type="nucleotide sequence ID" value="NZ_JBHTLK010000068.1"/>
</dbReference>
<dbReference type="EMBL" id="JBHTLK010000068">
    <property type="protein sequence ID" value="MFD1148546.1"/>
    <property type="molecule type" value="Genomic_DNA"/>
</dbReference>
<evidence type="ECO:0000256" key="1">
    <source>
        <dbReference type="SAM" id="MobiDB-lite"/>
    </source>
</evidence>
<dbReference type="Proteomes" id="UP001597168">
    <property type="component" value="Unassembled WGS sequence"/>
</dbReference>
<reference evidence="4" key="1">
    <citation type="journal article" date="2019" name="Int. J. Syst. Evol. Microbiol.">
        <title>The Global Catalogue of Microorganisms (GCM) 10K type strain sequencing project: providing services to taxonomists for standard genome sequencing and annotation.</title>
        <authorList>
            <consortium name="The Broad Institute Genomics Platform"/>
            <consortium name="The Broad Institute Genome Sequencing Center for Infectious Disease"/>
            <person name="Wu L."/>
            <person name="Ma J."/>
        </authorList>
    </citation>
    <scope>NUCLEOTIDE SEQUENCE [LARGE SCALE GENOMIC DNA]</scope>
    <source>
        <strain evidence="4">CCUG 60214</strain>
    </source>
</reference>
<protein>
    <recommendedName>
        <fullName evidence="5">Membrane protein (TIGR02234 family)</fullName>
    </recommendedName>
</protein>
<comment type="caution">
    <text evidence="3">The sequence shown here is derived from an EMBL/GenBank/DDBJ whole genome shotgun (WGS) entry which is preliminary data.</text>
</comment>
<proteinExistence type="predicted"/>
<keyword evidence="2" id="KW-0812">Transmembrane</keyword>
<accession>A0ABW3QV15</accession>
<gene>
    <name evidence="3" type="ORF">ACFQ3T_15550</name>
</gene>
<evidence type="ECO:0008006" key="5">
    <source>
        <dbReference type="Google" id="ProtNLM"/>
    </source>
</evidence>
<evidence type="ECO:0000313" key="4">
    <source>
        <dbReference type="Proteomes" id="UP001597168"/>
    </source>
</evidence>